<dbReference type="Proteomes" id="UP001221898">
    <property type="component" value="Unassembled WGS sequence"/>
</dbReference>
<name>A0AAD7S9U6_9TELE</name>
<keyword evidence="1" id="KW-0175">Coiled coil</keyword>
<dbReference type="AlphaFoldDB" id="A0AAD7S9U6"/>
<sequence length="175" mass="19664">MKVSALVVFTSVVTSAILAVLLYTKRSDVEALAKKAAFMGIKVRVTMDVLGEYQGDVDKLQKSMDDHNNEVEALTAELKSKEPDAKKKNDELVTCQEYLKKVNEEIAGSTGEIKKVQDELDKEKTVWNKESADLKEEFGKRSKVCDYVKKDSVEGKKLGPKTKVNIQTLHKKQNR</sequence>
<gene>
    <name evidence="2" type="ORF">AAFF_G00427680</name>
</gene>
<feature type="coiled-coil region" evidence="1">
    <location>
        <begin position="50"/>
        <end position="137"/>
    </location>
</feature>
<organism evidence="2 3">
    <name type="scientific">Aldrovandia affinis</name>
    <dbReference type="NCBI Taxonomy" id="143900"/>
    <lineage>
        <taxon>Eukaryota</taxon>
        <taxon>Metazoa</taxon>
        <taxon>Chordata</taxon>
        <taxon>Craniata</taxon>
        <taxon>Vertebrata</taxon>
        <taxon>Euteleostomi</taxon>
        <taxon>Actinopterygii</taxon>
        <taxon>Neopterygii</taxon>
        <taxon>Teleostei</taxon>
        <taxon>Notacanthiformes</taxon>
        <taxon>Halosauridae</taxon>
        <taxon>Aldrovandia</taxon>
    </lineage>
</organism>
<comment type="caution">
    <text evidence="2">The sequence shown here is derived from an EMBL/GenBank/DDBJ whole genome shotgun (WGS) entry which is preliminary data.</text>
</comment>
<proteinExistence type="predicted"/>
<dbReference type="EMBL" id="JAINUG010000090">
    <property type="protein sequence ID" value="KAJ8398513.1"/>
    <property type="molecule type" value="Genomic_DNA"/>
</dbReference>
<evidence type="ECO:0000313" key="2">
    <source>
        <dbReference type="EMBL" id="KAJ8398513.1"/>
    </source>
</evidence>
<keyword evidence="3" id="KW-1185">Reference proteome</keyword>
<evidence type="ECO:0000256" key="1">
    <source>
        <dbReference type="SAM" id="Coils"/>
    </source>
</evidence>
<protein>
    <submittedName>
        <fullName evidence="2">Uncharacterized protein</fullName>
    </submittedName>
</protein>
<reference evidence="2" key="1">
    <citation type="journal article" date="2023" name="Science">
        <title>Genome structures resolve the early diversification of teleost fishes.</title>
        <authorList>
            <person name="Parey E."/>
            <person name="Louis A."/>
            <person name="Montfort J."/>
            <person name="Bouchez O."/>
            <person name="Roques C."/>
            <person name="Iampietro C."/>
            <person name="Lluch J."/>
            <person name="Castinel A."/>
            <person name="Donnadieu C."/>
            <person name="Desvignes T."/>
            <person name="Floi Bucao C."/>
            <person name="Jouanno E."/>
            <person name="Wen M."/>
            <person name="Mejri S."/>
            <person name="Dirks R."/>
            <person name="Jansen H."/>
            <person name="Henkel C."/>
            <person name="Chen W.J."/>
            <person name="Zahm M."/>
            <person name="Cabau C."/>
            <person name="Klopp C."/>
            <person name="Thompson A.W."/>
            <person name="Robinson-Rechavi M."/>
            <person name="Braasch I."/>
            <person name="Lecointre G."/>
            <person name="Bobe J."/>
            <person name="Postlethwait J.H."/>
            <person name="Berthelot C."/>
            <person name="Roest Crollius H."/>
            <person name="Guiguen Y."/>
        </authorList>
    </citation>
    <scope>NUCLEOTIDE SEQUENCE</scope>
    <source>
        <strain evidence="2">NC1722</strain>
    </source>
</reference>
<evidence type="ECO:0000313" key="3">
    <source>
        <dbReference type="Proteomes" id="UP001221898"/>
    </source>
</evidence>
<accession>A0AAD7S9U6</accession>
<dbReference type="Gene3D" id="1.10.287.1490">
    <property type="match status" value="1"/>
</dbReference>